<dbReference type="GO" id="GO:0005576">
    <property type="term" value="C:extracellular region"/>
    <property type="evidence" value="ECO:0007669"/>
    <property type="project" value="UniProtKB-UniRule"/>
</dbReference>
<dbReference type="EC" id="2.3.2.27" evidence="2"/>
<evidence type="ECO:0000256" key="3">
    <source>
        <dbReference type="ARBA" id="ARBA00022614"/>
    </source>
</evidence>
<keyword evidence="5" id="KW-0843">Virulence</keyword>
<keyword evidence="6" id="KW-0832">Ubl conjugation</keyword>
<evidence type="ECO:0000256" key="5">
    <source>
        <dbReference type="ARBA" id="ARBA00023026"/>
    </source>
</evidence>
<dbReference type="PANTHER" id="PTHR45617:SF169">
    <property type="entry name" value="LRRCT DOMAIN-CONTAINING PROTEIN"/>
    <property type="match status" value="1"/>
</dbReference>
<dbReference type="Pfam" id="PF20178">
    <property type="entry name" value="ToxA_N"/>
    <property type="match status" value="1"/>
</dbReference>
<dbReference type="Pfam" id="PF13855">
    <property type="entry name" value="LRR_8"/>
    <property type="match status" value="1"/>
</dbReference>
<dbReference type="GO" id="GO:0061630">
    <property type="term" value="F:ubiquitin protein ligase activity"/>
    <property type="evidence" value="ECO:0007669"/>
    <property type="project" value="UniProtKB-EC"/>
</dbReference>
<dbReference type="PANTHER" id="PTHR45617">
    <property type="entry name" value="LEUCINE RICH REPEAT FAMILY PROTEIN"/>
    <property type="match status" value="1"/>
</dbReference>
<organism evidence="8 9">
    <name type="scientific">Pseudomonas psychrophila</name>
    <dbReference type="NCBI Taxonomy" id="122355"/>
    <lineage>
        <taxon>Bacteria</taxon>
        <taxon>Pseudomonadati</taxon>
        <taxon>Pseudomonadota</taxon>
        <taxon>Gammaproteobacteria</taxon>
        <taxon>Pseudomonadales</taxon>
        <taxon>Pseudomonadaceae</taxon>
        <taxon>Pseudomonas</taxon>
    </lineage>
</organism>
<evidence type="ECO:0000256" key="2">
    <source>
        <dbReference type="ARBA" id="ARBA00012483"/>
    </source>
</evidence>
<dbReference type="SMART" id="SM00369">
    <property type="entry name" value="LRR_TYP"/>
    <property type="match status" value="4"/>
</dbReference>
<accession>A0A8I1K8B3</accession>
<dbReference type="InterPro" id="IPR046673">
    <property type="entry name" value="ToxA_N"/>
</dbReference>
<keyword evidence="6" id="KW-0808">Transferase</keyword>
<evidence type="ECO:0000256" key="6">
    <source>
        <dbReference type="PROSITE-ProRule" id="PRU01398"/>
    </source>
</evidence>
<proteinExistence type="inferred from homology"/>
<comment type="catalytic activity">
    <reaction evidence="1">
        <text>S-ubiquitinyl-[E2 ubiquitin-conjugating enzyme]-L-cysteine + [acceptor protein]-L-lysine = [E2 ubiquitin-conjugating enzyme]-L-cysteine + N(6)-ubiquitinyl-[acceptor protein]-L-lysine.</text>
        <dbReference type="EC" id="2.3.2.27"/>
    </reaction>
</comment>
<feature type="active site" description="Glycyl thioester intermediate" evidence="6">
    <location>
        <position position="1442"/>
    </location>
</feature>
<feature type="domain" description="NEL" evidence="7">
    <location>
        <begin position="1346"/>
        <end position="1699"/>
    </location>
</feature>
<dbReference type="EMBL" id="JAEKCZ010000002">
    <property type="protein sequence ID" value="MBJ2255347.1"/>
    <property type="molecule type" value="Genomic_DNA"/>
</dbReference>
<reference evidence="8" key="1">
    <citation type="submission" date="2020-12" db="EMBL/GenBank/DDBJ databases">
        <title>Antibiotic resistance and phylogeny of Pseudomonas spp. isolated over three decades from chicken meat in the Norwegian food chain.</title>
        <authorList>
            <person name="Moen B."/>
        </authorList>
    </citation>
    <scope>NUCLEOTIDE SEQUENCE</scope>
    <source>
        <strain evidence="8">MF6762</strain>
    </source>
</reference>
<dbReference type="Pfam" id="PF14496">
    <property type="entry name" value="NEL"/>
    <property type="match status" value="1"/>
</dbReference>
<keyword evidence="6" id="KW-0833">Ubl conjugation pathway</keyword>
<keyword evidence="6" id="KW-1035">Host cytoplasm</keyword>
<dbReference type="PROSITE" id="PS52053">
    <property type="entry name" value="NEL"/>
    <property type="match status" value="1"/>
</dbReference>
<dbReference type="GO" id="GO:0016567">
    <property type="term" value="P:protein ubiquitination"/>
    <property type="evidence" value="ECO:0007669"/>
    <property type="project" value="InterPro"/>
</dbReference>
<gene>
    <name evidence="8" type="ORF">JFT45_02280</name>
</gene>
<dbReference type="SUPFAM" id="SSF52075">
    <property type="entry name" value="Outer arm dynein light chain 1"/>
    <property type="match status" value="1"/>
</dbReference>
<protein>
    <recommendedName>
        <fullName evidence="2">RING-type E3 ubiquitin transferase</fullName>
        <ecNumber evidence="2">2.3.2.27</ecNumber>
    </recommendedName>
</protein>
<comment type="similarity">
    <text evidence="6">Belongs to the LRR-containing bacterial E3 ligase family.</text>
</comment>
<keyword evidence="6" id="KW-0964">Secreted</keyword>
<dbReference type="Gene3D" id="1.20.58.360">
    <property type="entry name" value="Shigella T3SS effector IpaH defines"/>
    <property type="match status" value="1"/>
</dbReference>
<evidence type="ECO:0000256" key="1">
    <source>
        <dbReference type="ARBA" id="ARBA00000900"/>
    </source>
</evidence>
<evidence type="ECO:0000259" key="7">
    <source>
        <dbReference type="PROSITE" id="PS52053"/>
    </source>
</evidence>
<comment type="PTM">
    <text evidence="6">Ubiquitinated in the presence of host E1 ubiquitin-activating enzyme, E2 ubiquitin-conjugating enzyme and ubiquitin.</text>
</comment>
<evidence type="ECO:0000313" key="8">
    <source>
        <dbReference type="EMBL" id="MBJ2255347.1"/>
    </source>
</evidence>
<dbReference type="InterPro" id="IPR003591">
    <property type="entry name" value="Leu-rich_rpt_typical-subtyp"/>
</dbReference>
<dbReference type="RefSeq" id="WP_198821004.1">
    <property type="nucleotide sequence ID" value="NZ_JAEKCZ010000002.1"/>
</dbReference>
<evidence type="ECO:0000256" key="4">
    <source>
        <dbReference type="ARBA" id="ARBA00022737"/>
    </source>
</evidence>
<keyword evidence="3" id="KW-0433">Leucine-rich repeat</keyword>
<dbReference type="Gene3D" id="3.80.10.10">
    <property type="entry name" value="Ribonuclease Inhibitor"/>
    <property type="match status" value="1"/>
</dbReference>
<dbReference type="InterPro" id="IPR032675">
    <property type="entry name" value="LRR_dom_sf"/>
</dbReference>
<dbReference type="InterPro" id="IPR029487">
    <property type="entry name" value="NEL_dom"/>
</dbReference>
<dbReference type="InterPro" id="IPR001611">
    <property type="entry name" value="Leu-rich_rpt"/>
</dbReference>
<dbReference type="Proteomes" id="UP000658390">
    <property type="component" value="Unassembled WGS sequence"/>
</dbReference>
<keyword evidence="4" id="KW-0677">Repeat</keyword>
<name>A0A8I1K8B3_9PSED</name>
<evidence type="ECO:0000313" key="9">
    <source>
        <dbReference type="Proteomes" id="UP000658390"/>
    </source>
</evidence>
<comment type="caution">
    <text evidence="8">The sequence shown here is derived from an EMBL/GenBank/DDBJ whole genome shotgun (WGS) entry which is preliminary data.</text>
</comment>
<sequence>MSRIPDNPPSPEQLFRFSPHFTHVNKALASWTPRLTSPVLQRLKTVKPTLHRSLATITPTQNRTFKNTLTERWAAHGEVDKQLENILDVRAFAEPLLKRLIQQRHGLDLDVNALWINLYIPRYLPVIGLQDSGSTAWRVSLLDAALHNFELHETLPYAYEPDSGYITRPDEQGHYTLRGDIAEKMPVLAFTALCRTLNLGARYDAHLRAHLGLNDRARQLRIKTTLRECHQADLKADLLHGTLTRQMHAPLYESLNGFISGMSNKWLIYTLSVSGLAVEGPLIFIPEDQRSVVVYIPHDPLHPAKEYSSTGRFIEHLTARLSADDYQHFFSRFIPHEHLATYFSALKKTYFHVINDTPNAPDLEDREFGVNQTLIPIEAPLLEYSLEPITDDLWETLYSTKLARIFSDAKSIAISTDAEDRKTRQDRLERWKRIGMALFNAATFVIAPLVPVVGELMLLQMAYQLLDDVYEGVHDWVEGQTTEAFEHLIAVLESGVQAGLFAAGGQIVSDLLPKSSAFVEGMAPVTGSDGNTRLWNPDISTYSHPLSVPDSVLPDRLGLRHQDDQMLLTLNSTPLAEHTLVVEKTEGSERFTLRHPTRPHAYRPKMLHNGEGTWLMEGERPQTWDDEILMRRLGHTTDGLSNTELQNLRRISATSTSVLRRVHLNNEPIPPLLNDSLTRLKLHKQNIKDIELVRNGLTSSERSHWLESLPTELQGWPEDKAVAIYSDHTLSGSPHVYGNPDAAPEGTLKISRGEVKQGKLWPLIIDNLDSTQLDTLLGAKTVKTQAVRALQTKVADYAYQRREDIFNYTYAKERLTNRPQAALIETGFAQLPAPVTQALLDTASTLEKTDLLAGNNLPLRIRHLATELHTQTRIAHAQEGLLEEDLISPDAEKLAINTLKMHTDAISSLKLEVRESVVDGPLRHAHHPEGASHTRTIVRLGPGNYEVYDEHGALTHPASRFHTALQHSLPDASLEHMRAHLKPGQTLKQWLLEKYQSGNQVRTALELPAPKSSVAMEAETLLRGIGSSHMDPNAATSTLKNQVKALYPMRDDAEIEMITARINTEQALTHLNALEDEKNLLFRELDEWVQTPAAPSASGTDSRGIYQIRNYVSARIKDSWHTADKPHINKAGRIEISAVLDFSHAALGAIELESLNVSKPLRHVAGLFLDDCQLSSASEGFLDHFPNLRVLSLASNTLERFPPALTRLRRLRQLTFSHNRLAMTPEAQDHLNGLTRLLHLDMSNNPLGLPPAIGHLPELMTLMLNRTDITQWPEGLFSIPRPKAFNLNLLGNEISAVPDYLPESAEAWVVANARLERQKLDLDNQERVIQYRRAQGLDPHRTYPPRGPEGSSFWLDVTLEERAFLQNSWDSVEREHGSQGFFEVISRMEIPPEAFETQGDRIDYDDAWEDLATKVWRLIDAAHGDTRMREKLFTLASAPTHCADTGAQIFNAMGLEVMAYEYYEAASPSRELRNNLITLARGKARLAKIHDIARADVAQRVKPVSEGGLGLRFSSEVIDGVPGTVDEVEVHTSYQVRLSSSLELPWIPNYMVYRLTAGVGDTEFTRAYSLIKESEKGDGLVNQILAEAPFWETYLTTTYPGRLEDNARVFDERVDWLNQLVEQQNAWVKSQVQLQSRDPALRASLVDIAAKLRITAPEVLTQEALSDNLYNRVYLQLADERMEVSRQLTREAIAEAKLL</sequence>